<dbReference type="EC" id="2.5.1.7" evidence="12"/>
<comment type="caution">
    <text evidence="14">The sequence shown here is derived from an EMBL/GenBank/DDBJ whole genome shotgun (WGS) entry which is preliminary data.</text>
</comment>
<evidence type="ECO:0000256" key="5">
    <source>
        <dbReference type="ARBA" id="ARBA00022679"/>
    </source>
</evidence>
<dbReference type="EMBL" id="JAJEQM010000008">
    <property type="protein sequence ID" value="MCC2210583.1"/>
    <property type="molecule type" value="Genomic_DNA"/>
</dbReference>
<keyword evidence="4 12" id="KW-0132">Cell division</keyword>
<feature type="active site" description="Proton donor" evidence="12">
    <location>
        <position position="117"/>
    </location>
</feature>
<dbReference type="GO" id="GO:0008360">
    <property type="term" value="P:regulation of cell shape"/>
    <property type="evidence" value="ECO:0007669"/>
    <property type="project" value="UniProtKB-KW"/>
</dbReference>
<dbReference type="NCBIfam" id="NF006873">
    <property type="entry name" value="PRK09369.1"/>
    <property type="match status" value="1"/>
</dbReference>
<evidence type="ECO:0000313" key="14">
    <source>
        <dbReference type="EMBL" id="MCC2210583.1"/>
    </source>
</evidence>
<dbReference type="RefSeq" id="WP_022230409.1">
    <property type="nucleotide sequence ID" value="NZ_JAJEQM010000008.1"/>
</dbReference>
<dbReference type="GO" id="GO:0019277">
    <property type="term" value="P:UDP-N-acetylgalactosamine biosynthetic process"/>
    <property type="evidence" value="ECO:0007669"/>
    <property type="project" value="InterPro"/>
</dbReference>
<dbReference type="InterPro" id="IPR036968">
    <property type="entry name" value="Enolpyruvate_Tfrase_sf"/>
</dbReference>
<organism evidence="14 15">
    <name type="scientific">Hominilimicola fabiformis</name>
    <dbReference type="NCBI Taxonomy" id="2885356"/>
    <lineage>
        <taxon>Bacteria</taxon>
        <taxon>Bacillati</taxon>
        <taxon>Bacillota</taxon>
        <taxon>Clostridia</taxon>
        <taxon>Eubacteriales</taxon>
        <taxon>Oscillospiraceae</taxon>
        <taxon>Hominilimicola</taxon>
    </lineage>
</organism>
<dbReference type="GO" id="GO:0071555">
    <property type="term" value="P:cell wall organization"/>
    <property type="evidence" value="ECO:0007669"/>
    <property type="project" value="UniProtKB-KW"/>
</dbReference>
<keyword evidence="12" id="KW-0670">Pyruvate</keyword>
<name>A0AAE3DYZ2_9FIRM</name>
<dbReference type="InterPro" id="IPR050068">
    <property type="entry name" value="MurA_subfamily"/>
</dbReference>
<comment type="caution">
    <text evidence="12">Lacks conserved residue(s) required for the propagation of feature annotation.</text>
</comment>
<evidence type="ECO:0000256" key="10">
    <source>
        <dbReference type="ARBA" id="ARBA00038367"/>
    </source>
</evidence>
<comment type="catalytic activity">
    <reaction evidence="11 12">
        <text>phosphoenolpyruvate + UDP-N-acetyl-alpha-D-glucosamine = UDP-N-acetyl-3-O-(1-carboxyvinyl)-alpha-D-glucosamine + phosphate</text>
        <dbReference type="Rhea" id="RHEA:18681"/>
        <dbReference type="ChEBI" id="CHEBI:43474"/>
        <dbReference type="ChEBI" id="CHEBI:57705"/>
        <dbReference type="ChEBI" id="CHEBI:58702"/>
        <dbReference type="ChEBI" id="CHEBI:68483"/>
        <dbReference type="EC" id="2.5.1.7"/>
    </reaction>
</comment>
<dbReference type="InterPro" id="IPR013792">
    <property type="entry name" value="RNA3'P_cycl/enolpyr_Trfase_a/b"/>
</dbReference>
<keyword evidence="8 12" id="KW-0131">Cell cycle</keyword>
<dbReference type="AlphaFoldDB" id="A0AAE3DYZ2"/>
<dbReference type="PANTHER" id="PTHR43783:SF2">
    <property type="entry name" value="UDP-N-ACETYLGLUCOSAMINE 1-CARBOXYVINYLTRANSFERASE 2"/>
    <property type="match status" value="1"/>
</dbReference>
<comment type="function">
    <text evidence="12">Cell wall formation. Adds enolpyruvyl to UDP-N-acetylglucosamine.</text>
</comment>
<dbReference type="PANTHER" id="PTHR43783">
    <property type="entry name" value="UDP-N-ACETYLGLUCOSAMINE 1-CARBOXYVINYLTRANSFERASE"/>
    <property type="match status" value="1"/>
</dbReference>
<dbReference type="GO" id="GO:0009252">
    <property type="term" value="P:peptidoglycan biosynthetic process"/>
    <property type="evidence" value="ECO:0007669"/>
    <property type="project" value="UniProtKB-UniRule"/>
</dbReference>
<dbReference type="HAMAP" id="MF_00111">
    <property type="entry name" value="MurA"/>
    <property type="match status" value="1"/>
</dbReference>
<proteinExistence type="inferred from homology"/>
<reference evidence="14 15" key="1">
    <citation type="submission" date="2021-10" db="EMBL/GenBank/DDBJ databases">
        <title>Anaerobic single-cell dispensing facilitates the cultivation of human gut bacteria.</title>
        <authorList>
            <person name="Afrizal A."/>
        </authorList>
    </citation>
    <scope>NUCLEOTIDE SEQUENCE [LARGE SCALE GENOMIC DNA]</scope>
    <source>
        <strain evidence="14 15">CLA-AA-H232</strain>
    </source>
</reference>
<evidence type="ECO:0000256" key="2">
    <source>
        <dbReference type="ARBA" id="ARBA00004752"/>
    </source>
</evidence>
<feature type="domain" description="Enolpyruvate transferase" evidence="13">
    <location>
        <begin position="6"/>
        <end position="407"/>
    </location>
</feature>
<dbReference type="GO" id="GO:0005737">
    <property type="term" value="C:cytoplasm"/>
    <property type="evidence" value="ECO:0007669"/>
    <property type="project" value="UniProtKB-SubCell"/>
</dbReference>
<keyword evidence="15" id="KW-1185">Reference proteome</keyword>
<keyword evidence="9 12" id="KW-0961">Cell wall biogenesis/degradation</keyword>
<gene>
    <name evidence="12" type="primary">murA</name>
    <name evidence="14" type="ORF">LKE05_07255</name>
</gene>
<dbReference type="Proteomes" id="UP001198242">
    <property type="component" value="Unassembled WGS sequence"/>
</dbReference>
<evidence type="ECO:0000256" key="11">
    <source>
        <dbReference type="ARBA" id="ARBA00047527"/>
    </source>
</evidence>
<comment type="subcellular location">
    <subcellularLocation>
        <location evidence="1 12">Cytoplasm</location>
    </subcellularLocation>
</comment>
<dbReference type="GO" id="GO:0008760">
    <property type="term" value="F:UDP-N-acetylglucosamine 1-carboxyvinyltransferase activity"/>
    <property type="evidence" value="ECO:0007669"/>
    <property type="project" value="UniProtKB-UniRule"/>
</dbReference>
<evidence type="ECO:0000256" key="12">
    <source>
        <dbReference type="HAMAP-Rule" id="MF_00111"/>
    </source>
</evidence>
<keyword evidence="5 12" id="KW-0808">Transferase</keyword>
<dbReference type="GO" id="GO:0051301">
    <property type="term" value="P:cell division"/>
    <property type="evidence" value="ECO:0007669"/>
    <property type="project" value="UniProtKB-KW"/>
</dbReference>
<sequence>MEKLLVKGGNKLKGEVTISGAKNAAVAILPACLLVKGNCRIENLPDIKDVKLFLRILEQLNADVKYIDKNTVDIDCTNVDSYRPLGDLTRKMRGSSYLMGALLGRFSNFIVDPPGGCDFGTRPIDQHIKAFETLGADIDTSKGVIEGSAENLSGGNIFFDVITVGATINAMLAATTANGITVIENAAKEPHIVDLANFLNNMGANIRGAGTDTIKIKGTKDLHGGTYTIIPDQIEAGTFMIAAAATRGDVVLKNVIPRHLEIISAKLIEAGVNISEGEDSVRVWVNDDTKFKHINFIAMPYPGFPTDMQPQLVTFLTTIEGTSMAREGVWDNRFRYVNELKRMGADIRVEGKLAIIDGVNSLIGAHVKATDLRAGAAMIIAGLMAEGTTEITDIYHIDRGYENFEEKFVKLGGSIERVQVVDDLLD</sequence>
<comment type="pathway">
    <text evidence="2 12">Cell wall biogenesis; peptidoglycan biosynthesis.</text>
</comment>
<dbReference type="CDD" id="cd01555">
    <property type="entry name" value="UdpNAET"/>
    <property type="match status" value="1"/>
</dbReference>
<feature type="binding site" evidence="12">
    <location>
        <begin position="122"/>
        <end position="126"/>
    </location>
    <ligand>
        <name>UDP-N-acetyl-alpha-D-glucosamine</name>
        <dbReference type="ChEBI" id="CHEBI:57705"/>
    </ligand>
</feature>
<feature type="binding site" evidence="12">
    <location>
        <begin position="22"/>
        <end position="23"/>
    </location>
    <ligand>
        <name>phosphoenolpyruvate</name>
        <dbReference type="ChEBI" id="CHEBI:58702"/>
    </ligand>
</feature>
<evidence type="ECO:0000256" key="6">
    <source>
        <dbReference type="ARBA" id="ARBA00022960"/>
    </source>
</evidence>
<evidence type="ECO:0000313" key="15">
    <source>
        <dbReference type="Proteomes" id="UP001198242"/>
    </source>
</evidence>
<evidence type="ECO:0000256" key="1">
    <source>
        <dbReference type="ARBA" id="ARBA00004496"/>
    </source>
</evidence>
<protein>
    <recommendedName>
        <fullName evidence="12">UDP-N-acetylglucosamine 1-carboxyvinyltransferase</fullName>
        <ecNumber evidence="12">2.5.1.7</ecNumber>
    </recommendedName>
    <alternativeName>
        <fullName evidence="12">Enoylpyruvate transferase</fullName>
    </alternativeName>
    <alternativeName>
        <fullName evidence="12">UDP-N-acetylglucosamine enolpyruvyl transferase</fullName>
        <shortName evidence="12">EPT</shortName>
    </alternativeName>
</protein>
<feature type="binding site" evidence="12">
    <location>
        <position position="329"/>
    </location>
    <ligand>
        <name>UDP-N-acetyl-alpha-D-glucosamine</name>
        <dbReference type="ChEBI" id="CHEBI:57705"/>
    </ligand>
</feature>
<evidence type="ECO:0000256" key="9">
    <source>
        <dbReference type="ARBA" id="ARBA00023316"/>
    </source>
</evidence>
<keyword evidence="7 12" id="KW-0573">Peptidoglycan synthesis</keyword>
<feature type="binding site" evidence="12">
    <location>
        <position position="307"/>
    </location>
    <ligand>
        <name>UDP-N-acetyl-alpha-D-glucosamine</name>
        <dbReference type="ChEBI" id="CHEBI:57705"/>
    </ligand>
</feature>
<evidence type="ECO:0000256" key="3">
    <source>
        <dbReference type="ARBA" id="ARBA00022490"/>
    </source>
</evidence>
<dbReference type="InterPro" id="IPR001986">
    <property type="entry name" value="Enolpyruvate_Tfrase_dom"/>
</dbReference>
<dbReference type="NCBIfam" id="TIGR01072">
    <property type="entry name" value="murA"/>
    <property type="match status" value="1"/>
</dbReference>
<comment type="similarity">
    <text evidence="10 12">Belongs to the EPSP synthase family. MurA subfamily.</text>
</comment>
<dbReference type="Gene3D" id="3.65.10.10">
    <property type="entry name" value="Enolpyruvate transferase domain"/>
    <property type="match status" value="2"/>
</dbReference>
<dbReference type="Pfam" id="PF00275">
    <property type="entry name" value="EPSP_synthase"/>
    <property type="match status" value="1"/>
</dbReference>
<feature type="binding site" evidence="12">
    <location>
        <position position="93"/>
    </location>
    <ligand>
        <name>UDP-N-acetyl-alpha-D-glucosamine</name>
        <dbReference type="ChEBI" id="CHEBI:57705"/>
    </ligand>
</feature>
<keyword evidence="6 12" id="KW-0133">Cell shape</keyword>
<dbReference type="NCBIfam" id="NF009470">
    <property type="entry name" value="PRK12830.1"/>
    <property type="match status" value="1"/>
</dbReference>
<keyword evidence="3 12" id="KW-0963">Cytoplasm</keyword>
<dbReference type="InterPro" id="IPR005750">
    <property type="entry name" value="UDP_GlcNAc_COvinyl_MurA"/>
</dbReference>
<evidence type="ECO:0000256" key="4">
    <source>
        <dbReference type="ARBA" id="ARBA00022618"/>
    </source>
</evidence>
<accession>A0AAE3DYZ2</accession>
<evidence type="ECO:0000259" key="13">
    <source>
        <dbReference type="Pfam" id="PF00275"/>
    </source>
</evidence>
<dbReference type="SUPFAM" id="SSF55205">
    <property type="entry name" value="EPT/RTPC-like"/>
    <property type="match status" value="1"/>
</dbReference>
<evidence type="ECO:0000256" key="7">
    <source>
        <dbReference type="ARBA" id="ARBA00022984"/>
    </source>
</evidence>
<evidence type="ECO:0000256" key="8">
    <source>
        <dbReference type="ARBA" id="ARBA00023306"/>
    </source>
</evidence>
<feature type="modified residue" description="2-(S-cysteinyl)pyruvic acid O-phosphothioketal" evidence="12">
    <location>
        <position position="117"/>
    </location>
</feature>